<dbReference type="OrthoDB" id="2104723at2759"/>
<sequence length="385" mass="42348">MTRMSADRLSANGGKTYGLQLRSQADVPVPLTSASASFDSYTSSNQIRDISTHAAALATTAQNPTTTHGMLLSRRVLSVQSHVVYGYVGNKAATFPLNLHGFHVDCIHTVLFSNHTGYPTVKGDRLDGDSLRAITRGLKANGMLHSYSHILAGYIGQETALEAVAELVEWLKHTNKDTLLLLDPVMGDEGKLYVPQGSVRIYKERLLNLADILTPNAYEAELLSGIKITDMRSAIQCLDWLHHHSSANYIVITSLDLTLPHLSDDTTHLHLVASYKQHQRVQRFTISFPKLALANGAFTGTGDLFAAMLLAHLPLSATLQDFVTACEKATATLQGVLKTTMDNFNRARKAELDDIQLIRARELAVISSKHHIENPEIVYRAQLMK</sequence>
<dbReference type="PANTHER" id="PTHR10534">
    <property type="entry name" value="PYRIDOXAL KINASE"/>
    <property type="match status" value="1"/>
</dbReference>
<dbReference type="Proteomes" id="UP000320475">
    <property type="component" value="Unassembled WGS sequence"/>
</dbReference>
<dbReference type="InterPro" id="IPR029056">
    <property type="entry name" value="Ribokinase-like"/>
</dbReference>
<name>A0A507D980_9FUNG</name>
<evidence type="ECO:0000256" key="5">
    <source>
        <dbReference type="ARBA" id="ARBA00022777"/>
    </source>
</evidence>
<dbReference type="PANTHER" id="PTHR10534:SF2">
    <property type="entry name" value="PYRIDOXAL KINASE"/>
    <property type="match status" value="1"/>
</dbReference>
<dbReference type="AlphaFoldDB" id="A0A507D980"/>
<reference evidence="8 9" key="1">
    <citation type="journal article" date="2019" name="Sci. Rep.">
        <title>Comparative genomics of chytrid fungi reveal insights into the obligate biotrophic and pathogenic lifestyle of Synchytrium endobioticum.</title>
        <authorList>
            <person name="van de Vossenberg B.T.L.H."/>
            <person name="Warris S."/>
            <person name="Nguyen H.D.T."/>
            <person name="van Gent-Pelzer M.P.E."/>
            <person name="Joly D.L."/>
            <person name="van de Geest H.C."/>
            <person name="Bonants P.J.M."/>
            <person name="Smith D.S."/>
            <person name="Levesque C.A."/>
            <person name="van der Lee T.A.J."/>
        </authorList>
    </citation>
    <scope>NUCLEOTIDE SEQUENCE [LARGE SCALE GENOMIC DNA]</scope>
    <source>
        <strain evidence="8 9">LEV6574</strain>
    </source>
</reference>
<dbReference type="GO" id="GO:0005524">
    <property type="term" value="F:ATP binding"/>
    <property type="evidence" value="ECO:0007669"/>
    <property type="project" value="UniProtKB-KW"/>
</dbReference>
<organism evidence="8 9">
    <name type="scientific">Synchytrium endobioticum</name>
    <dbReference type="NCBI Taxonomy" id="286115"/>
    <lineage>
        <taxon>Eukaryota</taxon>
        <taxon>Fungi</taxon>
        <taxon>Fungi incertae sedis</taxon>
        <taxon>Chytridiomycota</taxon>
        <taxon>Chytridiomycota incertae sedis</taxon>
        <taxon>Chytridiomycetes</taxon>
        <taxon>Synchytriales</taxon>
        <taxon>Synchytriaceae</taxon>
        <taxon>Synchytrium</taxon>
    </lineage>
</organism>
<keyword evidence="5 8" id="KW-0418">Kinase</keyword>
<dbReference type="GO" id="GO:0008478">
    <property type="term" value="F:pyridoxal kinase activity"/>
    <property type="evidence" value="ECO:0007669"/>
    <property type="project" value="UniProtKB-EC"/>
</dbReference>
<evidence type="ECO:0000256" key="3">
    <source>
        <dbReference type="ARBA" id="ARBA00022679"/>
    </source>
</evidence>
<dbReference type="VEuPathDB" id="FungiDB:SeMB42_g04627"/>
<dbReference type="GO" id="GO:0009443">
    <property type="term" value="P:pyridoxal 5'-phosphate salvage"/>
    <property type="evidence" value="ECO:0007669"/>
    <property type="project" value="InterPro"/>
</dbReference>
<dbReference type="EMBL" id="QEAM01000065">
    <property type="protein sequence ID" value="TPX47915.1"/>
    <property type="molecule type" value="Genomic_DNA"/>
</dbReference>
<evidence type="ECO:0000256" key="2">
    <source>
        <dbReference type="ARBA" id="ARBA00012104"/>
    </source>
</evidence>
<dbReference type="Pfam" id="PF08543">
    <property type="entry name" value="Phos_pyr_kin"/>
    <property type="match status" value="1"/>
</dbReference>
<dbReference type="CDD" id="cd01173">
    <property type="entry name" value="pyridoxal_pyridoxamine_kinase"/>
    <property type="match status" value="1"/>
</dbReference>
<comment type="similarity">
    <text evidence="1">Belongs to the pyridoxine kinase family.</text>
</comment>
<evidence type="ECO:0000256" key="6">
    <source>
        <dbReference type="ARBA" id="ARBA00022840"/>
    </source>
</evidence>
<dbReference type="SUPFAM" id="SSF53613">
    <property type="entry name" value="Ribokinase-like"/>
    <property type="match status" value="1"/>
</dbReference>
<keyword evidence="6" id="KW-0067">ATP-binding</keyword>
<dbReference type="EC" id="2.7.1.35" evidence="2"/>
<comment type="caution">
    <text evidence="8">The sequence shown here is derived from an EMBL/GenBank/DDBJ whole genome shotgun (WGS) entry which is preliminary data.</text>
</comment>
<dbReference type="InterPro" id="IPR013749">
    <property type="entry name" value="PM/HMP-P_kinase-1"/>
</dbReference>
<accession>A0A507D980</accession>
<dbReference type="GO" id="GO:0005829">
    <property type="term" value="C:cytosol"/>
    <property type="evidence" value="ECO:0007669"/>
    <property type="project" value="TreeGrafter"/>
</dbReference>
<evidence type="ECO:0000313" key="9">
    <source>
        <dbReference type="Proteomes" id="UP000320475"/>
    </source>
</evidence>
<proteinExistence type="inferred from homology"/>
<dbReference type="InterPro" id="IPR004625">
    <property type="entry name" value="PyrdxlKinase"/>
</dbReference>
<evidence type="ECO:0000313" key="8">
    <source>
        <dbReference type="EMBL" id="TPX47915.1"/>
    </source>
</evidence>
<dbReference type="NCBIfam" id="TIGR00687">
    <property type="entry name" value="pyridox_kin"/>
    <property type="match status" value="1"/>
</dbReference>
<evidence type="ECO:0000256" key="1">
    <source>
        <dbReference type="ARBA" id="ARBA00008805"/>
    </source>
</evidence>
<protein>
    <recommendedName>
        <fullName evidence="2">pyridoxal kinase</fullName>
        <ecNumber evidence="2">2.7.1.35</ecNumber>
    </recommendedName>
</protein>
<evidence type="ECO:0000256" key="4">
    <source>
        <dbReference type="ARBA" id="ARBA00022741"/>
    </source>
</evidence>
<keyword evidence="3" id="KW-0808">Transferase</keyword>
<evidence type="ECO:0000259" key="7">
    <source>
        <dbReference type="Pfam" id="PF08543"/>
    </source>
</evidence>
<keyword evidence="4" id="KW-0547">Nucleotide-binding</keyword>
<gene>
    <name evidence="8" type="ORF">SeLEV6574_g02372</name>
</gene>
<feature type="domain" description="Pyridoxamine kinase/Phosphomethylpyrimidine kinase" evidence="7">
    <location>
        <begin position="153"/>
        <end position="338"/>
    </location>
</feature>
<dbReference type="Gene3D" id="3.40.1190.20">
    <property type="match status" value="1"/>
</dbReference>